<dbReference type="Pfam" id="PF04542">
    <property type="entry name" value="Sigma70_r2"/>
    <property type="match status" value="1"/>
</dbReference>
<feature type="domain" description="Asl1-like glycosyl hydrolase catalytic" evidence="4">
    <location>
        <begin position="421"/>
        <end position="637"/>
    </location>
</feature>
<feature type="compositionally biased region" description="Low complexity" evidence="1">
    <location>
        <begin position="261"/>
        <end position="270"/>
    </location>
</feature>
<dbReference type="STRING" id="1144548.SAMN05443287_108153"/>
<dbReference type="InterPro" id="IPR014284">
    <property type="entry name" value="RNA_pol_sigma-70_dom"/>
</dbReference>
<dbReference type="EMBL" id="FNYV01000008">
    <property type="protein sequence ID" value="SEJ83086.1"/>
    <property type="molecule type" value="Genomic_DNA"/>
</dbReference>
<evidence type="ECO:0000259" key="4">
    <source>
        <dbReference type="Pfam" id="PF11790"/>
    </source>
</evidence>
<evidence type="ECO:0000256" key="2">
    <source>
        <dbReference type="SAM" id="Phobius"/>
    </source>
</evidence>
<keyword evidence="6" id="KW-1185">Reference proteome</keyword>
<evidence type="ECO:0000313" key="5">
    <source>
        <dbReference type="EMBL" id="SEJ83086.1"/>
    </source>
</evidence>
<dbReference type="InterPro" id="IPR007627">
    <property type="entry name" value="RNA_pol_sigma70_r2"/>
</dbReference>
<dbReference type="GO" id="GO:0071966">
    <property type="term" value="P:fungal-type cell wall polysaccharide metabolic process"/>
    <property type="evidence" value="ECO:0007669"/>
    <property type="project" value="TreeGrafter"/>
</dbReference>
<evidence type="ECO:0000259" key="3">
    <source>
        <dbReference type="Pfam" id="PF04542"/>
    </source>
</evidence>
<evidence type="ECO:0000313" key="6">
    <source>
        <dbReference type="Proteomes" id="UP000198707"/>
    </source>
</evidence>
<keyword evidence="2" id="KW-0812">Transmembrane</keyword>
<dbReference type="SUPFAM" id="SSF51445">
    <property type="entry name" value="(Trans)glycosidases"/>
    <property type="match status" value="1"/>
</dbReference>
<feature type="domain" description="RNA polymerase sigma-70 region 2" evidence="3">
    <location>
        <begin position="26"/>
        <end position="92"/>
    </location>
</feature>
<dbReference type="InterPro" id="IPR017853">
    <property type="entry name" value="GH"/>
</dbReference>
<dbReference type="InterPro" id="IPR024655">
    <property type="entry name" value="Asl1_glyco_hydro_catalytic"/>
</dbReference>
<dbReference type="InterPro" id="IPR013325">
    <property type="entry name" value="RNA_pol_sigma_r2"/>
</dbReference>
<feature type="region of interest" description="Disordered" evidence="1">
    <location>
        <begin position="261"/>
        <end position="301"/>
    </location>
</feature>
<sequence>MQERDVTDIELVVAARDGDPRAVDRLVAVYLPLVYNVVGRALDGHADVDDVVQETMLRCLAGLGELRSPESFRSWLVAIAVHQVRDRYRARRLPPPVVEPDEVADPGADFADLTILRLHLSGQRREVTVATRWLDADNRELLSLWWLETTGALTRDEVAHALGLTRQHTAVRVQRMKAQLDAARTVVRALDAVPRCPELVLQTSGWSGRPDPLWRKRLARHTRECVRCAAGWSDLVAAERLLAGLGLVPLPVPPYAPTSVVATTPTAGPTEQSGRLESAGSTEQAGRVVRTSQGERPPAWTGRAAGVVKPLTVGVAAALVVVVAAVAGYVLLPDNPGPAAPAGAAVVPSPSTTPTRAAATLTPTPTVAASASAAPTRSVNPAPTRSAGSAPAAPPAARYSAKKGVASWEFSKVKQGLGAVEAAWYYNWSASNATMPAPAGVEFVPMIWGAESVTDANLAAARRAGDVLLGFNEPDLGEQADMTVERALDLWPRLQATRLRLGSPAPAFGAADPGGWLDRFMVGAERRGHRVDFIALHWYGSDFSAAAVGHLRSYLEATHRRYGKPIWLTEFALINFSGGAKYPTDAQQAAFVTGAARMLEDLPYVQRYAWFGLPATADSGTGLYRADGQLTAAGRAYRAAG</sequence>
<dbReference type="GO" id="GO:0006352">
    <property type="term" value="P:DNA-templated transcription initiation"/>
    <property type="evidence" value="ECO:0007669"/>
    <property type="project" value="InterPro"/>
</dbReference>
<dbReference type="OrthoDB" id="8611574at2"/>
<dbReference type="AlphaFoldDB" id="A0A1H7C0V1"/>
<dbReference type="PANTHER" id="PTHR34154">
    <property type="entry name" value="ALKALI-SENSITIVE LINKAGE PROTEIN 1"/>
    <property type="match status" value="1"/>
</dbReference>
<feature type="transmembrane region" description="Helical" evidence="2">
    <location>
        <begin position="311"/>
        <end position="332"/>
    </location>
</feature>
<name>A0A1H7C0V1_9ACTN</name>
<gene>
    <name evidence="5" type="ORF">SAMN05443287_108153</name>
</gene>
<dbReference type="Gene3D" id="3.20.20.80">
    <property type="entry name" value="Glycosidases"/>
    <property type="match status" value="1"/>
</dbReference>
<keyword evidence="2" id="KW-1133">Transmembrane helix</keyword>
<dbReference type="SUPFAM" id="SSF88946">
    <property type="entry name" value="Sigma2 domain of RNA polymerase sigma factors"/>
    <property type="match status" value="1"/>
</dbReference>
<organism evidence="5 6">
    <name type="scientific">Micromonospora phaseoli</name>
    <dbReference type="NCBI Taxonomy" id="1144548"/>
    <lineage>
        <taxon>Bacteria</taxon>
        <taxon>Bacillati</taxon>
        <taxon>Actinomycetota</taxon>
        <taxon>Actinomycetes</taxon>
        <taxon>Micromonosporales</taxon>
        <taxon>Micromonosporaceae</taxon>
        <taxon>Micromonospora</taxon>
    </lineage>
</organism>
<accession>A0A1H7C0V1</accession>
<dbReference type="RefSeq" id="WP_092381692.1">
    <property type="nucleotide sequence ID" value="NZ_BOPI01000004.1"/>
</dbReference>
<reference evidence="6" key="1">
    <citation type="submission" date="2016-10" db="EMBL/GenBank/DDBJ databases">
        <authorList>
            <person name="Varghese N."/>
            <person name="Submissions S."/>
        </authorList>
    </citation>
    <scope>NUCLEOTIDE SEQUENCE [LARGE SCALE GENOMIC DNA]</scope>
    <source>
        <strain evidence="6">CGMCC 4.7038</strain>
    </source>
</reference>
<dbReference type="Gene3D" id="1.10.1740.10">
    <property type="match status" value="1"/>
</dbReference>
<proteinExistence type="predicted"/>
<dbReference type="Proteomes" id="UP000198707">
    <property type="component" value="Unassembled WGS sequence"/>
</dbReference>
<feature type="region of interest" description="Disordered" evidence="1">
    <location>
        <begin position="363"/>
        <end position="394"/>
    </location>
</feature>
<dbReference type="InterPro" id="IPR053183">
    <property type="entry name" value="ASL1"/>
</dbReference>
<dbReference type="PANTHER" id="PTHR34154:SF3">
    <property type="entry name" value="ALKALI-SENSITIVE LINKAGE PROTEIN 1"/>
    <property type="match status" value="1"/>
</dbReference>
<keyword evidence="2" id="KW-0472">Membrane</keyword>
<evidence type="ECO:0000256" key="1">
    <source>
        <dbReference type="SAM" id="MobiDB-lite"/>
    </source>
</evidence>
<dbReference type="Pfam" id="PF11790">
    <property type="entry name" value="Glyco_hydro_cc"/>
    <property type="match status" value="1"/>
</dbReference>
<protein>
    <submittedName>
        <fullName evidence="5">RNA polymerase sigma factor, sigma-70 family</fullName>
    </submittedName>
</protein>
<dbReference type="NCBIfam" id="TIGR02937">
    <property type="entry name" value="sigma70-ECF"/>
    <property type="match status" value="1"/>
</dbReference>
<feature type="compositionally biased region" description="Polar residues" evidence="1">
    <location>
        <begin position="271"/>
        <end position="294"/>
    </location>
</feature>
<dbReference type="GO" id="GO:0003700">
    <property type="term" value="F:DNA-binding transcription factor activity"/>
    <property type="evidence" value="ECO:0007669"/>
    <property type="project" value="InterPro"/>
</dbReference>